<dbReference type="Proteomes" id="UP000224329">
    <property type="component" value="Segment"/>
</dbReference>
<keyword evidence="1" id="KW-1133">Transmembrane helix</keyword>
<gene>
    <name evidence="2" type="ORF">SP35_85</name>
</gene>
<organism evidence="2 3">
    <name type="scientific">Salmonella phage 35</name>
    <dbReference type="NCBI Taxonomy" id="1654888"/>
    <lineage>
        <taxon>Viruses</taxon>
        <taxon>Duplodnaviria</taxon>
        <taxon>Heunggongvirae</taxon>
        <taxon>Uroviricota</taxon>
        <taxon>Caudoviricetes</taxon>
        <taxon>Casjensviridae</taxon>
        <taxon>Chivirus</taxon>
        <taxon>Chivirus cv35</taxon>
    </lineage>
</organism>
<evidence type="ECO:0000313" key="2">
    <source>
        <dbReference type="EMBL" id="AKJ74148.1"/>
    </source>
</evidence>
<accession>A0A0N7CDL3</accession>
<reference evidence="2 3" key="1">
    <citation type="journal article" date="2016" name="Virus Genes">
        <title>Genomic characterization of Salmonella bacteriophages isolated from India.</title>
        <authorList>
            <person name="Karpe Y.A."/>
            <person name="Kanade G.D."/>
            <person name="Pingale K.D."/>
            <person name="Arankalle V.A."/>
            <person name="Banerjee K."/>
        </authorList>
    </citation>
    <scope>NUCLEOTIDE SEQUENCE [LARGE SCALE GENOMIC DNA]</scope>
</reference>
<feature type="transmembrane region" description="Helical" evidence="1">
    <location>
        <begin position="12"/>
        <end position="34"/>
    </location>
</feature>
<evidence type="ECO:0000313" key="3">
    <source>
        <dbReference type="Proteomes" id="UP000224329"/>
    </source>
</evidence>
<proteinExistence type="predicted"/>
<dbReference type="EMBL" id="KR296689">
    <property type="protein sequence ID" value="AKJ74148.1"/>
    <property type="molecule type" value="Genomic_DNA"/>
</dbReference>
<keyword evidence="1" id="KW-0472">Membrane</keyword>
<protein>
    <submittedName>
        <fullName evidence="2">Putative DNA binding protein</fullName>
    </submittedName>
</protein>
<keyword evidence="3" id="KW-1185">Reference proteome</keyword>
<name>A0A0N7CDL3_9CAUD</name>
<evidence type="ECO:0000256" key="1">
    <source>
        <dbReference type="SAM" id="Phobius"/>
    </source>
</evidence>
<keyword evidence="1" id="KW-0812">Transmembrane</keyword>
<sequence length="73" mass="7680">MSKSRFSGNAARAAIKFTACGAIVAFIGAAVIFGDNVGPYKVFLYTVAGGVCVRLIWPTQEEGDALIKRDDGP</sequence>